<feature type="transmembrane region" description="Helical" evidence="6">
    <location>
        <begin position="389"/>
        <end position="411"/>
    </location>
</feature>
<evidence type="ECO:0000256" key="5">
    <source>
        <dbReference type="ARBA" id="ARBA00023136"/>
    </source>
</evidence>
<dbReference type="GO" id="GO:0022857">
    <property type="term" value="F:transmembrane transporter activity"/>
    <property type="evidence" value="ECO:0007669"/>
    <property type="project" value="InterPro"/>
</dbReference>
<dbReference type="AlphaFoldDB" id="A0AAD4CY30"/>
<keyword evidence="5 6" id="KW-0472">Membrane</keyword>
<dbReference type="GO" id="GO:0005886">
    <property type="term" value="C:plasma membrane"/>
    <property type="evidence" value="ECO:0007669"/>
    <property type="project" value="UniProtKB-SubCell"/>
</dbReference>
<proteinExistence type="inferred from homology"/>
<dbReference type="InterPro" id="IPR036259">
    <property type="entry name" value="MFS_trans_sf"/>
</dbReference>
<comment type="subcellular location">
    <subcellularLocation>
        <location evidence="1">Cell membrane</location>
        <topology evidence="1">Multi-pass membrane protein</topology>
    </subcellularLocation>
</comment>
<feature type="transmembrane region" description="Helical" evidence="6">
    <location>
        <begin position="41"/>
        <end position="63"/>
    </location>
</feature>
<reference evidence="8" key="2">
    <citation type="submission" date="2020-02" db="EMBL/GenBank/DDBJ databases">
        <authorList>
            <person name="Gilchrist C.L.M."/>
            <person name="Chooi Y.-H."/>
        </authorList>
    </citation>
    <scope>NUCLEOTIDE SEQUENCE</scope>
    <source>
        <strain evidence="8">MST-FP2251</strain>
    </source>
</reference>
<protein>
    <recommendedName>
        <fullName evidence="7">Major facilitator superfamily (MFS) profile domain-containing protein</fullName>
    </recommendedName>
</protein>
<evidence type="ECO:0000259" key="7">
    <source>
        <dbReference type="PROSITE" id="PS50850"/>
    </source>
</evidence>
<feature type="transmembrane region" description="Helical" evidence="6">
    <location>
        <begin position="275"/>
        <end position="294"/>
    </location>
</feature>
<dbReference type="InterPro" id="IPR011701">
    <property type="entry name" value="MFS"/>
</dbReference>
<feature type="transmembrane region" description="Helical" evidence="6">
    <location>
        <begin position="111"/>
        <end position="129"/>
    </location>
</feature>
<feature type="transmembrane region" description="Helical" evidence="6">
    <location>
        <begin position="418"/>
        <end position="439"/>
    </location>
</feature>
<comment type="caution">
    <text evidence="8">The sequence shown here is derived from an EMBL/GenBank/DDBJ whole genome shotgun (WGS) entry which is preliminary data.</text>
</comment>
<keyword evidence="4 6" id="KW-1133">Transmembrane helix</keyword>
<reference evidence="8" key="1">
    <citation type="journal article" date="2019" name="Beilstein J. Org. Chem.">
        <title>Nanangenines: drimane sesquiterpenoids as the dominant metabolite cohort of a novel Australian fungus, Aspergillus nanangensis.</title>
        <authorList>
            <person name="Lacey H.J."/>
            <person name="Gilchrist C.L.M."/>
            <person name="Crombie A."/>
            <person name="Kalaitzis J.A."/>
            <person name="Vuong D."/>
            <person name="Rutledge P.J."/>
            <person name="Turner P."/>
            <person name="Pitt J.I."/>
            <person name="Lacey E."/>
            <person name="Chooi Y.H."/>
            <person name="Piggott A.M."/>
        </authorList>
    </citation>
    <scope>NUCLEOTIDE SEQUENCE</scope>
    <source>
        <strain evidence="8">MST-FP2251</strain>
    </source>
</reference>
<gene>
    <name evidence="8" type="ORF">FE257_004466</name>
</gene>
<evidence type="ECO:0000256" key="1">
    <source>
        <dbReference type="ARBA" id="ARBA00004651"/>
    </source>
</evidence>
<feature type="transmembrane region" description="Helical" evidence="6">
    <location>
        <begin position="201"/>
        <end position="221"/>
    </location>
</feature>
<evidence type="ECO:0000256" key="4">
    <source>
        <dbReference type="ARBA" id="ARBA00022989"/>
    </source>
</evidence>
<evidence type="ECO:0000313" key="8">
    <source>
        <dbReference type="EMBL" id="KAF9894845.1"/>
    </source>
</evidence>
<evidence type="ECO:0000256" key="2">
    <source>
        <dbReference type="ARBA" id="ARBA00008335"/>
    </source>
</evidence>
<sequence>MSDHDGPLPDKSENASDLIVVDWESADDPENPLNWSKPRKCLVTFMAIMTTLIALMNGTIITVAHEALDEQFNVSEATFPHSYWPVTSWALGGAFFSLIILPMMEDFGVRTAFLLTHLVFIIFLIPQALAQNFATLIVTRFFAGGCVTVLGNSSASVIGNIWEFEEQRTIPVGLWVLAYLSGSSIGPVIGAAIFQFLDWRWISYIQLIWNGVLFPVNFVVFKESRDTVVLKRRAKKLRAAGKNVYTQHELEAKTIVEVLITSVARPLKMLTTESVVFFCALWSAFTVGTLYLFTQSVEQVFIGLYGWDPVKAGYIQAAIVVGQVLGWPFTLISAHLYFKSARRNTELPGVPIPEARLYMSIGGAIFGLTGGMFVYAWTSYPSLPWIAPAVGLAMVGLGSVIVVTGIIDYVVDAYSRYAGSAMAAVVLCENTLSAFLPLATMSMYNTLDFNWASTLLGFISLLLTVAPICFLLWGDKIRQRSPFMKEAMIGKRAEVLHSMQP</sequence>
<dbReference type="InterPro" id="IPR020846">
    <property type="entry name" value="MFS_dom"/>
</dbReference>
<keyword evidence="9" id="KW-1185">Reference proteome</keyword>
<feature type="transmembrane region" description="Helical" evidence="6">
    <location>
        <begin position="357"/>
        <end position="377"/>
    </location>
</feature>
<dbReference type="PANTHER" id="PTHR23502:SF52">
    <property type="entry name" value="MULTIDRUG TRANSPORTER, PUTATIVE (AFU_ORTHOLOGUE AFUA_2G17730)-RELATED"/>
    <property type="match status" value="1"/>
</dbReference>
<dbReference type="Gene3D" id="1.20.1250.20">
    <property type="entry name" value="MFS general substrate transporter like domains"/>
    <property type="match status" value="1"/>
</dbReference>
<evidence type="ECO:0000256" key="6">
    <source>
        <dbReference type="SAM" id="Phobius"/>
    </source>
</evidence>
<dbReference type="PANTHER" id="PTHR23502">
    <property type="entry name" value="MAJOR FACILITATOR SUPERFAMILY"/>
    <property type="match status" value="1"/>
</dbReference>
<evidence type="ECO:0000256" key="3">
    <source>
        <dbReference type="ARBA" id="ARBA00022692"/>
    </source>
</evidence>
<feature type="transmembrane region" description="Helical" evidence="6">
    <location>
        <begin position="174"/>
        <end position="195"/>
    </location>
</feature>
<feature type="transmembrane region" description="Helical" evidence="6">
    <location>
        <begin position="451"/>
        <end position="474"/>
    </location>
</feature>
<dbReference type="Pfam" id="PF07690">
    <property type="entry name" value="MFS_1"/>
    <property type="match status" value="1"/>
</dbReference>
<evidence type="ECO:0000313" key="9">
    <source>
        <dbReference type="Proteomes" id="UP001194746"/>
    </source>
</evidence>
<name>A0AAD4CY30_ASPNN</name>
<dbReference type="EMBL" id="VCAU01000002">
    <property type="protein sequence ID" value="KAF9894845.1"/>
    <property type="molecule type" value="Genomic_DNA"/>
</dbReference>
<comment type="similarity">
    <text evidence="2">Belongs to the major facilitator superfamily.</text>
</comment>
<feature type="transmembrane region" description="Helical" evidence="6">
    <location>
        <begin position="83"/>
        <end position="104"/>
    </location>
</feature>
<feature type="transmembrane region" description="Helical" evidence="6">
    <location>
        <begin position="314"/>
        <end position="337"/>
    </location>
</feature>
<accession>A0AAD4CY30</accession>
<dbReference type="PROSITE" id="PS50850">
    <property type="entry name" value="MFS"/>
    <property type="match status" value="1"/>
</dbReference>
<feature type="domain" description="Major facilitator superfamily (MFS) profile" evidence="7">
    <location>
        <begin position="43"/>
        <end position="478"/>
    </location>
</feature>
<organism evidence="8 9">
    <name type="scientific">Aspergillus nanangensis</name>
    <dbReference type="NCBI Taxonomy" id="2582783"/>
    <lineage>
        <taxon>Eukaryota</taxon>
        <taxon>Fungi</taxon>
        <taxon>Dikarya</taxon>
        <taxon>Ascomycota</taxon>
        <taxon>Pezizomycotina</taxon>
        <taxon>Eurotiomycetes</taxon>
        <taxon>Eurotiomycetidae</taxon>
        <taxon>Eurotiales</taxon>
        <taxon>Aspergillaceae</taxon>
        <taxon>Aspergillus</taxon>
        <taxon>Aspergillus subgen. Circumdati</taxon>
    </lineage>
</organism>
<dbReference type="FunFam" id="1.20.1250.20:FF:000082">
    <property type="entry name" value="MFS multidrug transporter, putative"/>
    <property type="match status" value="1"/>
</dbReference>
<dbReference type="Proteomes" id="UP001194746">
    <property type="component" value="Unassembled WGS sequence"/>
</dbReference>
<feature type="transmembrane region" description="Helical" evidence="6">
    <location>
        <begin position="141"/>
        <end position="162"/>
    </location>
</feature>
<keyword evidence="3 6" id="KW-0812">Transmembrane</keyword>
<dbReference type="SUPFAM" id="SSF103473">
    <property type="entry name" value="MFS general substrate transporter"/>
    <property type="match status" value="1"/>
</dbReference>